<dbReference type="EMBL" id="SPQU01000017">
    <property type="protein sequence ID" value="TFV35006.1"/>
    <property type="molecule type" value="Genomic_DNA"/>
</dbReference>
<organism evidence="2 3">
    <name type="scientific">Bradyrhizobium frederickii</name>
    <dbReference type="NCBI Taxonomy" id="2560054"/>
    <lineage>
        <taxon>Bacteria</taxon>
        <taxon>Pseudomonadati</taxon>
        <taxon>Pseudomonadota</taxon>
        <taxon>Alphaproteobacteria</taxon>
        <taxon>Hyphomicrobiales</taxon>
        <taxon>Nitrobacteraceae</taxon>
        <taxon>Bradyrhizobium</taxon>
    </lineage>
</organism>
<comment type="caution">
    <text evidence="2">The sequence shown here is derived from an EMBL/GenBank/DDBJ whole genome shotgun (WGS) entry which is preliminary data.</text>
</comment>
<dbReference type="Proteomes" id="UP000298225">
    <property type="component" value="Unassembled WGS sequence"/>
</dbReference>
<feature type="region of interest" description="Disordered" evidence="1">
    <location>
        <begin position="1"/>
        <end position="23"/>
    </location>
</feature>
<keyword evidence="3" id="KW-1185">Reference proteome</keyword>
<proteinExistence type="predicted"/>
<sequence>MAPERQRFPGRAAPDAAGRPFRQDRARVRLKRDAIRMDRHRALGCCSSMIFSENRCALFRIML</sequence>
<protein>
    <submittedName>
        <fullName evidence="2">Uncharacterized protein</fullName>
    </submittedName>
</protein>
<gene>
    <name evidence="2" type="ORF">E4K66_29425</name>
</gene>
<reference evidence="2 3" key="1">
    <citation type="submission" date="2019-03" db="EMBL/GenBank/DDBJ databases">
        <title>Bradyrhizobium strains diversity isolated from Chamaecrista fasciculata.</title>
        <authorList>
            <person name="Urquiaga M.C.O."/>
            <person name="Hungria M."/>
            <person name="Delamuta J.R.M."/>
        </authorList>
    </citation>
    <scope>NUCLEOTIDE SEQUENCE [LARGE SCALE GENOMIC DNA]</scope>
    <source>
        <strain evidence="2 3">CNPSo 3424</strain>
    </source>
</reference>
<evidence type="ECO:0000256" key="1">
    <source>
        <dbReference type="SAM" id="MobiDB-lite"/>
    </source>
</evidence>
<feature type="compositionally biased region" description="Low complexity" evidence="1">
    <location>
        <begin position="9"/>
        <end position="20"/>
    </location>
</feature>
<evidence type="ECO:0000313" key="3">
    <source>
        <dbReference type="Proteomes" id="UP000298225"/>
    </source>
</evidence>
<dbReference type="AlphaFoldDB" id="A0A4Y9KWU8"/>
<name>A0A4Y9KWU8_9BRAD</name>
<dbReference type="OrthoDB" id="8255600at2"/>
<evidence type="ECO:0000313" key="2">
    <source>
        <dbReference type="EMBL" id="TFV35006.1"/>
    </source>
</evidence>
<accession>A0A4Y9KWU8</accession>